<dbReference type="RefSeq" id="WP_016646834.1">
    <property type="nucleotide sequence ID" value="NZ_KE340326.1"/>
</dbReference>
<dbReference type="InterPro" id="IPR052552">
    <property type="entry name" value="YeaO-like"/>
</dbReference>
<accession>S3XU09</accession>
<comment type="caution">
    <text evidence="1">The sequence shown here is derived from an EMBL/GenBank/DDBJ whole genome shotgun (WGS) entry which is preliminary data.</text>
</comment>
<evidence type="ECO:0000313" key="1">
    <source>
        <dbReference type="EMBL" id="EPH08878.1"/>
    </source>
</evidence>
<reference evidence="1 2" key="1">
    <citation type="submission" date="2013-06" db="EMBL/GenBank/DDBJ databases">
        <title>The Genome Sequence of Campylobacter ureolyticus ACS-301-V-SCH3B.</title>
        <authorList>
            <consortium name="The Broad Institute Genomics Platform"/>
            <person name="Earl A."/>
            <person name="Ward D."/>
            <person name="Feldgarden M."/>
            <person name="Gevers D."/>
            <person name="Saerens B."/>
            <person name="Vaneechoutte M."/>
            <person name="Walker B."/>
            <person name="Young S."/>
            <person name="Zeng Q."/>
            <person name="Gargeya S."/>
            <person name="Fitzgerald M."/>
            <person name="Haas B."/>
            <person name="Abouelleil A."/>
            <person name="Allen A.W."/>
            <person name="Alvarado L."/>
            <person name="Arachchi H.M."/>
            <person name="Berlin A.M."/>
            <person name="Chapman S.B."/>
            <person name="Gainer-Dewar J."/>
            <person name="Goldberg J."/>
            <person name="Griggs A."/>
            <person name="Gujja S."/>
            <person name="Hansen M."/>
            <person name="Howarth C."/>
            <person name="Imamovic A."/>
            <person name="Ireland A."/>
            <person name="Larimer J."/>
            <person name="McCowan C."/>
            <person name="Murphy C."/>
            <person name="Pearson M."/>
            <person name="Poon T.W."/>
            <person name="Priest M."/>
            <person name="Roberts A."/>
            <person name="Saif S."/>
            <person name="Shea T."/>
            <person name="Sisk P."/>
            <person name="Sykes S."/>
            <person name="Wortman J."/>
            <person name="Nusbaum C."/>
            <person name="Birren B."/>
        </authorList>
    </citation>
    <scope>NUCLEOTIDE SEQUENCE [LARGE SCALE GENOMIC DNA]</scope>
    <source>
        <strain evidence="1 2">ACS-301-V-Sch3b</strain>
    </source>
</reference>
<dbReference type="PANTHER" id="PTHR36849">
    <property type="entry name" value="CYTOPLASMIC PROTEIN-RELATED"/>
    <property type="match status" value="1"/>
</dbReference>
<evidence type="ECO:0008006" key="3">
    <source>
        <dbReference type="Google" id="ProtNLM"/>
    </source>
</evidence>
<dbReference type="HOGENOM" id="CLU_137928_1_0_7"/>
<keyword evidence="2" id="KW-1185">Reference proteome</keyword>
<sequence>MIEVRRIYDGLNKDNFNVFVDRLYPRGVKKENFNNVLWAKDLTPSSELRKAYHNKEISFKEFSDSYFKELNGNRDLSFLKGKDIVLLTAVKDIDKSHIPTLLKYLNENL</sequence>
<proteinExistence type="predicted"/>
<organism evidence="1 2">
    <name type="scientific">Campylobacter ureolyticus ACS-301-V-Sch3b</name>
    <dbReference type="NCBI Taxonomy" id="883165"/>
    <lineage>
        <taxon>Bacteria</taxon>
        <taxon>Pseudomonadati</taxon>
        <taxon>Campylobacterota</taxon>
        <taxon>Epsilonproteobacteria</taxon>
        <taxon>Campylobacterales</taxon>
        <taxon>Campylobacteraceae</taxon>
        <taxon>Campylobacter</taxon>
    </lineage>
</organism>
<dbReference type="PANTHER" id="PTHR36849:SF1">
    <property type="entry name" value="CYTOPLASMIC PROTEIN"/>
    <property type="match status" value="1"/>
</dbReference>
<gene>
    <name evidence="1" type="ORF">HMPREF9309_00979</name>
</gene>
<dbReference type="AlphaFoldDB" id="S3XU09"/>
<dbReference type="EMBL" id="AGYD01000007">
    <property type="protein sequence ID" value="EPH08878.1"/>
    <property type="molecule type" value="Genomic_DNA"/>
</dbReference>
<dbReference type="Proteomes" id="UP000014539">
    <property type="component" value="Unassembled WGS sequence"/>
</dbReference>
<dbReference type="Pfam" id="PF22752">
    <property type="entry name" value="DUF488-N3i"/>
    <property type="match status" value="1"/>
</dbReference>
<evidence type="ECO:0000313" key="2">
    <source>
        <dbReference type="Proteomes" id="UP000014539"/>
    </source>
</evidence>
<dbReference type="PATRIC" id="fig|883165.3.peg.994"/>
<protein>
    <recommendedName>
        <fullName evidence="3">DUF488 family protein</fullName>
    </recommendedName>
</protein>
<name>S3XU09_9BACT</name>